<gene>
    <name evidence="2" type="ORF">M0639_31075</name>
</gene>
<evidence type="ECO:0000313" key="3">
    <source>
        <dbReference type="Proteomes" id="UP000831484"/>
    </source>
</evidence>
<keyword evidence="2" id="KW-0614">Plasmid</keyword>
<dbReference type="Proteomes" id="UP000831484">
    <property type="component" value="Plasmid pdjl-6-4"/>
</dbReference>
<evidence type="ECO:0000256" key="1">
    <source>
        <dbReference type="SAM" id="SignalP"/>
    </source>
</evidence>
<protein>
    <recommendedName>
        <fullName evidence="4">Lipoprotein</fullName>
    </recommendedName>
</protein>
<accession>A0AB38RNG0</accession>
<dbReference type="PROSITE" id="PS51257">
    <property type="entry name" value="PROKAR_LIPOPROTEIN"/>
    <property type="match status" value="1"/>
</dbReference>
<dbReference type="EMBL" id="CP096567">
    <property type="protein sequence ID" value="UPU46656.1"/>
    <property type="molecule type" value="Genomic_DNA"/>
</dbReference>
<name>A0AB38RNG0_RHOSG</name>
<feature type="chain" id="PRO_5044269743" description="Lipoprotein" evidence="1">
    <location>
        <begin position="22"/>
        <end position="184"/>
    </location>
</feature>
<geneLocation type="plasmid" evidence="2 3">
    <name>pdjl-6-4</name>
</geneLocation>
<organism evidence="2 3">
    <name type="scientific">Rhodococcus qingshengii JCM 15477</name>
    <dbReference type="NCBI Taxonomy" id="1303681"/>
    <lineage>
        <taxon>Bacteria</taxon>
        <taxon>Bacillati</taxon>
        <taxon>Actinomycetota</taxon>
        <taxon>Actinomycetes</taxon>
        <taxon>Mycobacteriales</taxon>
        <taxon>Nocardiaceae</taxon>
        <taxon>Rhodococcus</taxon>
        <taxon>Rhodococcus erythropolis group</taxon>
    </lineage>
</organism>
<keyword evidence="3" id="KW-1185">Reference proteome</keyword>
<keyword evidence="1" id="KW-0732">Signal</keyword>
<evidence type="ECO:0008006" key="4">
    <source>
        <dbReference type="Google" id="ProtNLM"/>
    </source>
</evidence>
<sequence length="184" mass="19698">MIKFSHLVALACAGMLLTACSAESSNAIPEASSSTKNTSTSTPAKVSTESQVDRLVCIGDEGLERWGLGIYATYKDLLQGRDSSMTAVTLARQLTDLTMIASNGENEDGSKIINEASSEIRLAITKMIQDADRKAQHFADAADKRFAPDNDVTDAMTSYTQALAACTTAGYQPSWFNIEELTGN</sequence>
<feature type="signal peptide" evidence="1">
    <location>
        <begin position="1"/>
        <end position="21"/>
    </location>
</feature>
<dbReference type="AlphaFoldDB" id="A0AB38RNG0"/>
<proteinExistence type="predicted"/>
<reference evidence="3" key="1">
    <citation type="journal article" date="2022" name="Environ. Microbiol.">
        <title>Functional analysis, diversity, and distribution of carbendazim hydrolases MheI and CbmA, responsible for the initial step in carbendazim degradation.</title>
        <authorList>
            <person name="Zhang M."/>
            <person name="Bai X."/>
            <person name="Li Q."/>
            <person name="Zhang L."/>
            <person name="Zhu Q."/>
            <person name="Gao S."/>
            <person name="Ke Z."/>
            <person name="Jiang M."/>
            <person name="Hu J."/>
            <person name="Qiu J."/>
            <person name="Hong Q."/>
        </authorList>
    </citation>
    <scope>NUCLEOTIDE SEQUENCE [LARGE SCALE GENOMIC DNA]</scope>
    <source>
        <strain evidence="3">djl-6</strain>
    </source>
</reference>
<dbReference type="RefSeq" id="WP_152688099.1">
    <property type="nucleotide sequence ID" value="NZ_CP096567.1"/>
</dbReference>
<evidence type="ECO:0000313" key="2">
    <source>
        <dbReference type="EMBL" id="UPU46656.1"/>
    </source>
</evidence>